<proteinExistence type="inferred from homology"/>
<evidence type="ECO:0000313" key="12">
    <source>
        <dbReference type="EMBL" id="GAA0567349.1"/>
    </source>
</evidence>
<dbReference type="PANTHER" id="PTHR30538:SF1">
    <property type="entry name" value="L-LYSINE 2,3-AMINOMUTASE"/>
    <property type="match status" value="1"/>
</dbReference>
<keyword evidence="8" id="KW-0408">Iron</keyword>
<gene>
    <name evidence="12" type="ORF">GCM10009416_01710</name>
</gene>
<dbReference type="SFLD" id="SFLDS00029">
    <property type="entry name" value="Radical_SAM"/>
    <property type="match status" value="1"/>
</dbReference>
<dbReference type="InterPro" id="IPR058240">
    <property type="entry name" value="rSAM_sf"/>
</dbReference>
<keyword evidence="7" id="KW-0663">Pyridoxal phosphate</keyword>
<evidence type="ECO:0000256" key="5">
    <source>
        <dbReference type="ARBA" id="ARBA00022691"/>
    </source>
</evidence>
<evidence type="ECO:0000313" key="13">
    <source>
        <dbReference type="Proteomes" id="UP001501588"/>
    </source>
</evidence>
<dbReference type="PIRSF" id="PIRSF004911">
    <property type="entry name" value="DUF160"/>
    <property type="match status" value="1"/>
</dbReference>
<name>A0ABP3PJT4_9PROT</name>
<evidence type="ECO:0000256" key="9">
    <source>
        <dbReference type="ARBA" id="ARBA00023014"/>
    </source>
</evidence>
<comment type="cofactor">
    <cofactor evidence="1">
        <name>pyridoxal 5'-phosphate</name>
        <dbReference type="ChEBI" id="CHEBI:597326"/>
    </cofactor>
</comment>
<dbReference type="PROSITE" id="PS51918">
    <property type="entry name" value="RADICAL_SAM"/>
    <property type="match status" value="1"/>
</dbReference>
<keyword evidence="4" id="KW-0004">4Fe-4S</keyword>
<evidence type="ECO:0000256" key="8">
    <source>
        <dbReference type="ARBA" id="ARBA00023004"/>
    </source>
</evidence>
<reference evidence="13" key="1">
    <citation type="journal article" date="2019" name="Int. J. Syst. Evol. Microbiol.">
        <title>The Global Catalogue of Microorganisms (GCM) 10K type strain sequencing project: providing services to taxonomists for standard genome sequencing and annotation.</title>
        <authorList>
            <consortium name="The Broad Institute Genomics Platform"/>
            <consortium name="The Broad Institute Genome Sequencing Center for Infectious Disease"/>
            <person name="Wu L."/>
            <person name="Ma J."/>
        </authorList>
    </citation>
    <scope>NUCLEOTIDE SEQUENCE [LARGE SCALE GENOMIC DNA]</scope>
    <source>
        <strain evidence="13">JCM 9933</strain>
    </source>
</reference>
<dbReference type="InterPro" id="IPR003739">
    <property type="entry name" value="Lys_aminomutase/Glu_NH3_mut"/>
</dbReference>
<evidence type="ECO:0000256" key="3">
    <source>
        <dbReference type="ARBA" id="ARBA00008703"/>
    </source>
</evidence>
<dbReference type="EMBL" id="BAAAFZ010000003">
    <property type="protein sequence ID" value="GAA0567349.1"/>
    <property type="molecule type" value="Genomic_DNA"/>
</dbReference>
<keyword evidence="10" id="KW-0413">Isomerase</keyword>
<dbReference type="CDD" id="cd01335">
    <property type="entry name" value="Radical_SAM"/>
    <property type="match status" value="1"/>
</dbReference>
<keyword evidence="6" id="KW-0479">Metal-binding</keyword>
<comment type="caution">
    <text evidence="12">The sequence shown here is derived from an EMBL/GenBank/DDBJ whole genome shotgun (WGS) entry which is preliminary data.</text>
</comment>
<sequence>MFDGPPPDTVPAPPPPARRGRTLRAAAELIAAGLLPEAARAEAEAVAARYAVAVTPAVRRLMDPADPADPIARQYLPDAAELRTAPGETADPTADAPFTPVKGVVHRYPDRALLKPLLACPVYCRFCFRREAVGPDGGVLSEAELDAALDWFERTPSVREAILTGGDPLMLSPRRLARIVERLSAVPHIEIVRLHSRVPVADPGRVTPALVRALESDRAVFLCVHANHAREFSPEALEALARLRRGGAASLLGQSVLLRGVNDSADALEALFRAMLAARVKPYYLHQLDRAPGTARFEVPIAEGRALLRELRGRVSGLAWPTYVLDSPDGGGKAPLGPDFARFEGGEWRVDAPLRRAAAADAPGPG</sequence>
<dbReference type="Proteomes" id="UP001501588">
    <property type="component" value="Unassembled WGS sequence"/>
</dbReference>
<evidence type="ECO:0000256" key="6">
    <source>
        <dbReference type="ARBA" id="ARBA00022723"/>
    </source>
</evidence>
<organism evidence="12 13">
    <name type="scientific">Craurococcus roseus</name>
    <dbReference type="NCBI Taxonomy" id="77585"/>
    <lineage>
        <taxon>Bacteria</taxon>
        <taxon>Pseudomonadati</taxon>
        <taxon>Pseudomonadota</taxon>
        <taxon>Alphaproteobacteria</taxon>
        <taxon>Acetobacterales</taxon>
        <taxon>Acetobacteraceae</taxon>
        <taxon>Craurococcus</taxon>
    </lineage>
</organism>
<dbReference type="RefSeq" id="WP_343893235.1">
    <property type="nucleotide sequence ID" value="NZ_BAAAFZ010000003.1"/>
</dbReference>
<keyword evidence="5" id="KW-0949">S-adenosyl-L-methionine</keyword>
<protein>
    <submittedName>
        <fullName evidence="12">Lysine-2,3-aminomutase-like protein</fullName>
    </submittedName>
</protein>
<feature type="domain" description="Radical SAM core" evidence="11">
    <location>
        <begin position="106"/>
        <end position="318"/>
    </location>
</feature>
<dbReference type="InterPro" id="IPR025895">
    <property type="entry name" value="LAM_C_dom"/>
</dbReference>
<dbReference type="Pfam" id="PF04055">
    <property type="entry name" value="Radical_SAM"/>
    <property type="match status" value="1"/>
</dbReference>
<evidence type="ECO:0000256" key="2">
    <source>
        <dbReference type="ARBA" id="ARBA00001966"/>
    </source>
</evidence>
<keyword evidence="9" id="KW-0411">Iron-sulfur</keyword>
<evidence type="ECO:0000256" key="7">
    <source>
        <dbReference type="ARBA" id="ARBA00022898"/>
    </source>
</evidence>
<dbReference type="InterPro" id="IPR013785">
    <property type="entry name" value="Aldolase_TIM"/>
</dbReference>
<comment type="similarity">
    <text evidence="3">Belongs to the radical SAM superfamily. KamA family.</text>
</comment>
<accession>A0ABP3PJT4</accession>
<dbReference type="SUPFAM" id="SSF102114">
    <property type="entry name" value="Radical SAM enzymes"/>
    <property type="match status" value="1"/>
</dbReference>
<dbReference type="InterPro" id="IPR007197">
    <property type="entry name" value="rSAM"/>
</dbReference>
<dbReference type="InterPro" id="IPR022447">
    <property type="entry name" value="Lys_aminomutase-rel"/>
</dbReference>
<dbReference type="NCBIfam" id="TIGR03822">
    <property type="entry name" value="AblA_like_2"/>
    <property type="match status" value="1"/>
</dbReference>
<dbReference type="NCBIfam" id="TIGR00238">
    <property type="entry name" value="KamA family radical SAM protein"/>
    <property type="match status" value="1"/>
</dbReference>
<dbReference type="Gene3D" id="3.20.20.70">
    <property type="entry name" value="Aldolase class I"/>
    <property type="match status" value="1"/>
</dbReference>
<evidence type="ECO:0000256" key="10">
    <source>
        <dbReference type="ARBA" id="ARBA00023235"/>
    </source>
</evidence>
<dbReference type="Pfam" id="PF12544">
    <property type="entry name" value="LAM_C"/>
    <property type="match status" value="1"/>
</dbReference>
<evidence type="ECO:0000256" key="4">
    <source>
        <dbReference type="ARBA" id="ARBA00022485"/>
    </source>
</evidence>
<evidence type="ECO:0000256" key="1">
    <source>
        <dbReference type="ARBA" id="ARBA00001933"/>
    </source>
</evidence>
<comment type="cofactor">
    <cofactor evidence="2">
        <name>[4Fe-4S] cluster</name>
        <dbReference type="ChEBI" id="CHEBI:49883"/>
    </cofactor>
</comment>
<keyword evidence="13" id="KW-1185">Reference proteome</keyword>
<dbReference type="SFLD" id="SFLDG01070">
    <property type="entry name" value="PLP-dependent"/>
    <property type="match status" value="1"/>
</dbReference>
<dbReference type="PANTHER" id="PTHR30538">
    <property type="entry name" value="LYSINE 2,3-AMINOMUTASE-RELATED"/>
    <property type="match status" value="1"/>
</dbReference>
<evidence type="ECO:0000259" key="11">
    <source>
        <dbReference type="PROSITE" id="PS51918"/>
    </source>
</evidence>